<proteinExistence type="predicted"/>
<feature type="domain" description="Cupin type-2" evidence="3">
    <location>
        <begin position="56"/>
        <end position="123"/>
    </location>
</feature>
<dbReference type="AlphaFoldDB" id="A0A949UTH7"/>
<evidence type="ECO:0000313" key="5">
    <source>
        <dbReference type="Proteomes" id="UP000752297"/>
    </source>
</evidence>
<accession>A0A949UTH7</accession>
<keyword evidence="5" id="KW-1185">Reference proteome</keyword>
<feature type="region of interest" description="Disordered" evidence="2">
    <location>
        <begin position="1"/>
        <end position="20"/>
    </location>
</feature>
<dbReference type="PANTHER" id="PTHR35848:SF6">
    <property type="entry name" value="CUPIN TYPE-2 DOMAIN-CONTAINING PROTEIN"/>
    <property type="match status" value="1"/>
</dbReference>
<evidence type="ECO:0000256" key="1">
    <source>
        <dbReference type="ARBA" id="ARBA00022723"/>
    </source>
</evidence>
<gene>
    <name evidence="4" type="ORF">KUG47_01335</name>
</gene>
<protein>
    <submittedName>
        <fullName evidence="4">Cupin domain-containing protein</fullName>
    </submittedName>
</protein>
<evidence type="ECO:0000259" key="3">
    <source>
        <dbReference type="Pfam" id="PF07883"/>
    </source>
</evidence>
<dbReference type="GO" id="GO:0046872">
    <property type="term" value="F:metal ion binding"/>
    <property type="evidence" value="ECO:0007669"/>
    <property type="project" value="UniProtKB-KW"/>
</dbReference>
<sequence length="180" mass="20067">MMEEQIRTETAPAGVHVSSPAHRESYWQPVPANGYVSVALAPHIVGMENPFGMGTQSLAPGGYVREHTHEEHEEAVFVIEGKGRTVIAGEEYELGPDSAVFIPKSTRHMFINDGETPLRWVWLIIPNGLEHFFRLIGKPRTPGDKVPSNFPRPENVLEIERQTVFGANLSDKFDPVKQGK</sequence>
<organism evidence="4 5">
    <name type="scientific">Falsochrobactrum tianjinense</name>
    <dbReference type="NCBI Taxonomy" id="2706015"/>
    <lineage>
        <taxon>Bacteria</taxon>
        <taxon>Pseudomonadati</taxon>
        <taxon>Pseudomonadota</taxon>
        <taxon>Alphaproteobacteria</taxon>
        <taxon>Hyphomicrobiales</taxon>
        <taxon>Brucellaceae</taxon>
        <taxon>Falsochrobactrum</taxon>
    </lineage>
</organism>
<comment type="caution">
    <text evidence="4">The sequence shown here is derived from an EMBL/GenBank/DDBJ whole genome shotgun (WGS) entry which is preliminary data.</text>
</comment>
<dbReference type="InterPro" id="IPR051610">
    <property type="entry name" value="GPI/OXD"/>
</dbReference>
<keyword evidence="1" id="KW-0479">Metal-binding</keyword>
<dbReference type="PANTHER" id="PTHR35848">
    <property type="entry name" value="OXALATE-BINDING PROTEIN"/>
    <property type="match status" value="1"/>
</dbReference>
<dbReference type="Proteomes" id="UP000752297">
    <property type="component" value="Unassembled WGS sequence"/>
</dbReference>
<dbReference type="InterPro" id="IPR013096">
    <property type="entry name" value="Cupin_2"/>
</dbReference>
<name>A0A949UTH7_9HYPH</name>
<dbReference type="EMBL" id="JAHRVA010000001">
    <property type="protein sequence ID" value="MBV2142138.1"/>
    <property type="molecule type" value="Genomic_DNA"/>
</dbReference>
<dbReference type="Pfam" id="PF07883">
    <property type="entry name" value="Cupin_2"/>
    <property type="match status" value="1"/>
</dbReference>
<evidence type="ECO:0000313" key="4">
    <source>
        <dbReference type="EMBL" id="MBV2142138.1"/>
    </source>
</evidence>
<reference evidence="4 5" key="1">
    <citation type="submission" date="2021-06" db="EMBL/GenBank/DDBJ databases">
        <title>Falsochrobactrum tianjin sp.nov., a new petroleum-degrading bacteria isolated from oily soils.</title>
        <authorList>
            <person name="Chen G."/>
            <person name="Chen H."/>
            <person name="Tian J."/>
            <person name="Qing J."/>
            <person name="Zhong L."/>
            <person name="Ma W."/>
            <person name="Song Y."/>
            <person name="Cui X."/>
            <person name="Yan B."/>
        </authorList>
    </citation>
    <scope>NUCLEOTIDE SEQUENCE [LARGE SCALE GENOMIC DNA]</scope>
    <source>
        <strain evidence="4 5">TDYN1</strain>
    </source>
</reference>
<evidence type="ECO:0000256" key="2">
    <source>
        <dbReference type="SAM" id="MobiDB-lite"/>
    </source>
</evidence>